<organism evidence="2 3">
    <name type="scientific">Knipowitschia caucasica</name>
    <name type="common">Caucasian dwarf goby</name>
    <name type="synonym">Pomatoschistus caucasicus</name>
    <dbReference type="NCBI Taxonomy" id="637954"/>
    <lineage>
        <taxon>Eukaryota</taxon>
        <taxon>Metazoa</taxon>
        <taxon>Chordata</taxon>
        <taxon>Craniata</taxon>
        <taxon>Vertebrata</taxon>
        <taxon>Euteleostomi</taxon>
        <taxon>Actinopterygii</taxon>
        <taxon>Neopterygii</taxon>
        <taxon>Teleostei</taxon>
        <taxon>Neoteleostei</taxon>
        <taxon>Acanthomorphata</taxon>
        <taxon>Gobiaria</taxon>
        <taxon>Gobiiformes</taxon>
        <taxon>Gobioidei</taxon>
        <taxon>Gobiidae</taxon>
        <taxon>Gobiinae</taxon>
        <taxon>Knipowitschia</taxon>
    </lineage>
</organism>
<evidence type="ECO:0000313" key="2">
    <source>
        <dbReference type="EMBL" id="CAL1586952.1"/>
    </source>
</evidence>
<feature type="compositionally biased region" description="Basic and acidic residues" evidence="1">
    <location>
        <begin position="107"/>
        <end position="120"/>
    </location>
</feature>
<keyword evidence="3" id="KW-1185">Reference proteome</keyword>
<dbReference type="EMBL" id="OZ035839">
    <property type="protein sequence ID" value="CAL1586952.1"/>
    <property type="molecule type" value="Genomic_DNA"/>
</dbReference>
<evidence type="ECO:0000313" key="3">
    <source>
        <dbReference type="Proteomes" id="UP001497482"/>
    </source>
</evidence>
<proteinExistence type="predicted"/>
<dbReference type="Proteomes" id="UP001497482">
    <property type="component" value="Chromosome 17"/>
</dbReference>
<accession>A0AAV2KAP8</accession>
<protein>
    <submittedName>
        <fullName evidence="2">Uncharacterized protein</fullName>
    </submittedName>
</protein>
<gene>
    <name evidence="2" type="ORF">KC01_LOCUS16933</name>
</gene>
<dbReference type="AlphaFoldDB" id="A0AAV2KAP8"/>
<evidence type="ECO:0000256" key="1">
    <source>
        <dbReference type="SAM" id="MobiDB-lite"/>
    </source>
</evidence>
<feature type="region of interest" description="Disordered" evidence="1">
    <location>
        <begin position="95"/>
        <end position="120"/>
    </location>
</feature>
<sequence>MPPVNHGSGADWSLLGRDGEAFDRRTGVKLRENAPSGRCAGRSGHFRSHPDIHLAPHHVHYTTCTTPRALHHVHYTTCTTPRAWPQILRSLWASGDTSRKTSPPDLQRLDTCQRRDSSDK</sequence>
<name>A0AAV2KAP8_KNICA</name>
<reference evidence="2 3" key="1">
    <citation type="submission" date="2024-04" db="EMBL/GenBank/DDBJ databases">
        <authorList>
            <person name="Waldvogel A.-M."/>
            <person name="Schoenle A."/>
        </authorList>
    </citation>
    <scope>NUCLEOTIDE SEQUENCE [LARGE SCALE GENOMIC DNA]</scope>
</reference>